<accession>A0A814ZYA7</accession>
<protein>
    <recommendedName>
        <fullName evidence="3">Transposase</fullName>
    </recommendedName>
</protein>
<dbReference type="Gene3D" id="3.30.420.10">
    <property type="entry name" value="Ribonuclease H-like superfamily/Ribonuclease H"/>
    <property type="match status" value="1"/>
</dbReference>
<dbReference type="InterPro" id="IPR052709">
    <property type="entry name" value="Transposase-MT_Hybrid"/>
</dbReference>
<sequence length="299" mass="35317">MVRSEREFLEKRIVQHYVNFAKHEKRITVNHFLQEQIPRPTIYRIIKKYEEFGAIGDKPRVGRPKKLSTQQLNRLKRLTDQKTGVSLRQIQPEFNVDISTLSRQLKAMGITYRKKKRAPKYTDKQLDEIPTRARRLCRALSEDNVEFVLDDEKYFLLHNESISANRGFYTSDPSVAPPEVKFKRTKKFESKIMVWIAVSEYGISEPFFSQQKQAITKTTYLNNCIKARLMPFIQNNHSKRNVLFWPDLARSHYAHQVIEYLDENNIRFVSEQENPQNCPQARPIETFWSILEQMVYAGG</sequence>
<proteinExistence type="predicted"/>
<dbReference type="InterPro" id="IPR036397">
    <property type="entry name" value="RNaseH_sf"/>
</dbReference>
<gene>
    <name evidence="1" type="ORF">XAT740_LOCUS26081</name>
</gene>
<reference evidence="1" key="1">
    <citation type="submission" date="2021-02" db="EMBL/GenBank/DDBJ databases">
        <authorList>
            <person name="Nowell W R."/>
        </authorList>
    </citation>
    <scope>NUCLEOTIDE SEQUENCE</scope>
</reference>
<dbReference type="InterPro" id="IPR009057">
    <property type="entry name" value="Homeodomain-like_sf"/>
</dbReference>
<dbReference type="GO" id="GO:0003676">
    <property type="term" value="F:nucleic acid binding"/>
    <property type="evidence" value="ECO:0007669"/>
    <property type="project" value="InterPro"/>
</dbReference>
<dbReference type="EMBL" id="CAJNOR010002099">
    <property type="protein sequence ID" value="CAF1247657.1"/>
    <property type="molecule type" value="Genomic_DNA"/>
</dbReference>
<dbReference type="Pfam" id="PF13565">
    <property type="entry name" value="HTH_32"/>
    <property type="match status" value="1"/>
</dbReference>
<dbReference type="PANTHER" id="PTHR46060:SF1">
    <property type="entry name" value="MARINER MOS1 TRANSPOSASE-LIKE PROTEIN"/>
    <property type="match status" value="1"/>
</dbReference>
<evidence type="ECO:0000313" key="2">
    <source>
        <dbReference type="Proteomes" id="UP000663828"/>
    </source>
</evidence>
<dbReference type="Gene3D" id="1.10.10.60">
    <property type="entry name" value="Homeodomain-like"/>
    <property type="match status" value="1"/>
</dbReference>
<evidence type="ECO:0000313" key="1">
    <source>
        <dbReference type="EMBL" id="CAF1247657.1"/>
    </source>
</evidence>
<comment type="caution">
    <text evidence="1">The sequence shown here is derived from an EMBL/GenBank/DDBJ whole genome shotgun (WGS) entry which is preliminary data.</text>
</comment>
<dbReference type="SUPFAM" id="SSF46689">
    <property type="entry name" value="Homeodomain-like"/>
    <property type="match status" value="1"/>
</dbReference>
<evidence type="ECO:0008006" key="3">
    <source>
        <dbReference type="Google" id="ProtNLM"/>
    </source>
</evidence>
<dbReference type="AlphaFoldDB" id="A0A814ZYA7"/>
<dbReference type="PANTHER" id="PTHR46060">
    <property type="entry name" value="MARINER MOS1 TRANSPOSASE-LIKE PROTEIN"/>
    <property type="match status" value="1"/>
</dbReference>
<keyword evidence="2" id="KW-1185">Reference proteome</keyword>
<dbReference type="Proteomes" id="UP000663828">
    <property type="component" value="Unassembled WGS sequence"/>
</dbReference>
<organism evidence="1 2">
    <name type="scientific">Adineta ricciae</name>
    <name type="common">Rotifer</name>
    <dbReference type="NCBI Taxonomy" id="249248"/>
    <lineage>
        <taxon>Eukaryota</taxon>
        <taxon>Metazoa</taxon>
        <taxon>Spiralia</taxon>
        <taxon>Gnathifera</taxon>
        <taxon>Rotifera</taxon>
        <taxon>Eurotatoria</taxon>
        <taxon>Bdelloidea</taxon>
        <taxon>Adinetida</taxon>
        <taxon>Adinetidae</taxon>
        <taxon>Adineta</taxon>
    </lineage>
</organism>
<name>A0A814ZYA7_ADIRI</name>